<feature type="binding site" evidence="9">
    <location>
        <position position="197"/>
    </location>
    <ligand>
        <name>NADPH</name>
        <dbReference type="ChEBI" id="CHEBI:57783"/>
    </ligand>
</feature>
<evidence type="ECO:0000256" key="3">
    <source>
        <dbReference type="ARBA" id="ARBA00022723"/>
    </source>
</evidence>
<feature type="binding site" evidence="9">
    <location>
        <position position="15"/>
    </location>
    <ligand>
        <name>NADPH</name>
        <dbReference type="ChEBI" id="CHEBI:57783"/>
    </ligand>
</feature>
<feature type="binding site" evidence="9">
    <location>
        <position position="119"/>
    </location>
    <ligand>
        <name>NADPH</name>
        <dbReference type="ChEBI" id="CHEBI:57783"/>
    </ligand>
</feature>
<comment type="catalytic activity">
    <reaction evidence="8">
        <text>2-C-methyl-D-erythritol 4-phosphate + NADP(+) = 1-deoxy-D-xylulose 5-phosphate + NADPH + H(+)</text>
        <dbReference type="Rhea" id="RHEA:13717"/>
        <dbReference type="ChEBI" id="CHEBI:15378"/>
        <dbReference type="ChEBI" id="CHEBI:57783"/>
        <dbReference type="ChEBI" id="CHEBI:57792"/>
        <dbReference type="ChEBI" id="CHEBI:58262"/>
        <dbReference type="ChEBI" id="CHEBI:58349"/>
        <dbReference type="EC" id="1.1.1.267"/>
    </reaction>
    <physiologicalReaction direction="right-to-left" evidence="8">
        <dbReference type="Rhea" id="RHEA:13719"/>
    </physiologicalReaction>
</comment>
<evidence type="ECO:0000259" key="12">
    <source>
        <dbReference type="Pfam" id="PF13288"/>
    </source>
</evidence>
<proteinExistence type="inferred from homology"/>
<dbReference type="Pfam" id="PF13288">
    <property type="entry name" value="DXPR_C"/>
    <property type="match status" value="1"/>
</dbReference>
<name>D7BGM0_ALLS1</name>
<comment type="similarity">
    <text evidence="2 9">Belongs to the DXR family.</text>
</comment>
<evidence type="ECO:0000259" key="10">
    <source>
        <dbReference type="Pfam" id="PF02670"/>
    </source>
</evidence>
<comment type="cofactor">
    <cofactor evidence="9">
        <name>Mg(2+)</name>
        <dbReference type="ChEBI" id="CHEBI:18420"/>
    </cofactor>
    <cofactor evidence="9">
        <name>Mn(2+)</name>
        <dbReference type="ChEBI" id="CHEBI:29035"/>
    </cofactor>
</comment>
<dbReference type="GO" id="GO:0051484">
    <property type="term" value="P:isopentenyl diphosphate biosynthetic process, methylerythritol 4-phosphate pathway involved in terpenoid biosynthetic process"/>
    <property type="evidence" value="ECO:0007669"/>
    <property type="project" value="TreeGrafter"/>
</dbReference>
<feature type="binding site" evidence="9">
    <location>
        <position position="18"/>
    </location>
    <ligand>
        <name>NADPH</name>
        <dbReference type="ChEBI" id="CHEBI:57783"/>
    </ligand>
</feature>
<dbReference type="SUPFAM" id="SSF55347">
    <property type="entry name" value="Glyceraldehyde-3-phosphate dehydrogenase-like, C-terminal domain"/>
    <property type="match status" value="1"/>
</dbReference>
<evidence type="ECO:0000256" key="6">
    <source>
        <dbReference type="ARBA" id="ARBA00023211"/>
    </source>
</evidence>
<feature type="binding site" evidence="9">
    <location>
        <position position="204"/>
    </location>
    <ligand>
        <name>1-deoxy-D-xylulose 5-phosphate</name>
        <dbReference type="ChEBI" id="CHEBI:57792"/>
    </ligand>
</feature>
<dbReference type="NCBIfam" id="TIGR00243">
    <property type="entry name" value="Dxr"/>
    <property type="match status" value="1"/>
</dbReference>
<evidence type="ECO:0000259" key="11">
    <source>
        <dbReference type="Pfam" id="PF08436"/>
    </source>
</evidence>
<dbReference type="GO" id="GO:0030604">
    <property type="term" value="F:1-deoxy-D-xylulose-5-phosphate reductoisomerase activity"/>
    <property type="evidence" value="ECO:0007669"/>
    <property type="project" value="UniProtKB-UniRule"/>
</dbReference>
<feature type="binding site" evidence="9">
    <location>
        <position position="17"/>
    </location>
    <ligand>
        <name>NADPH</name>
        <dbReference type="ChEBI" id="CHEBI:57783"/>
    </ligand>
</feature>
<dbReference type="AlphaFoldDB" id="D7BGM0"/>
<feature type="binding site" evidence="9">
    <location>
        <position position="40"/>
    </location>
    <ligand>
        <name>NADPH</name>
        <dbReference type="ChEBI" id="CHEBI:57783"/>
    </ligand>
</feature>
<feature type="domain" description="1-deoxy-D-xylulose 5-phosphate reductoisomerase C-terminal" evidence="11">
    <location>
        <begin position="139"/>
        <end position="221"/>
    </location>
</feature>
<sequence length="374" mass="40581">MPESSAKRIVVLGSTGSIGTQTLDVCRWRGYRVVGLAAGKNLEALCEQILEFRPEVVAADPSIQPELRQRFPDLKLAPIEEVAAHPSDVVVGAVPGLAGLSGVRSAVRAGRRLALANKESMVAAGPLLWAEAEASGAEILPVDSEHSALFQSLVGEPFGGVAELILTASGGPFLHEPADLCGVTPQMALNHPRWRMGPKVTVDSSTLFNKGLEVLEAKEFFRLPLEKVKVVIHPQSYVHSLVRFQDGNLKAQLGPTDMRLPIQYALTYPERLPTPLCDLPIPERLEFYPPDLMRFPALALAYEAGRMGGLAPAVLNAADEVAVEAFLKGRIGYCDIARILEKVLYQTPEGTLTWENIEQADREARRLALELMGA</sequence>
<feature type="binding site" evidence="9">
    <location>
        <position position="39"/>
    </location>
    <ligand>
        <name>NADPH</name>
        <dbReference type="ChEBI" id="CHEBI:57783"/>
    </ligand>
</feature>
<dbReference type="GO" id="GO:0030145">
    <property type="term" value="F:manganese ion binding"/>
    <property type="evidence" value="ECO:0007669"/>
    <property type="project" value="TreeGrafter"/>
</dbReference>
<dbReference type="InterPro" id="IPR013512">
    <property type="entry name" value="DXP_reductoisomerase_N"/>
</dbReference>
<feature type="binding site" evidence="9">
    <location>
        <position position="117"/>
    </location>
    <ligand>
        <name>NADPH</name>
        <dbReference type="ChEBI" id="CHEBI:57783"/>
    </ligand>
</feature>
<evidence type="ECO:0000256" key="9">
    <source>
        <dbReference type="HAMAP-Rule" id="MF_00183"/>
    </source>
</evidence>
<feature type="binding site" evidence="9">
    <location>
        <position position="145"/>
    </location>
    <ligand>
        <name>Mn(2+)</name>
        <dbReference type="ChEBI" id="CHEBI:29035"/>
    </ligand>
</feature>
<evidence type="ECO:0000313" key="14">
    <source>
        <dbReference type="Proteomes" id="UP000001916"/>
    </source>
</evidence>
<feature type="binding site" evidence="9">
    <location>
        <position position="118"/>
    </location>
    <ligand>
        <name>1-deoxy-D-xylulose 5-phosphate</name>
        <dbReference type="ChEBI" id="CHEBI:57792"/>
    </ligand>
</feature>
<feature type="binding site" evidence="9">
    <location>
        <position position="213"/>
    </location>
    <ligand>
        <name>1-deoxy-D-xylulose 5-phosphate</name>
        <dbReference type="ChEBI" id="CHEBI:57792"/>
    </ligand>
</feature>
<dbReference type="EC" id="1.1.1.267" evidence="9"/>
<dbReference type="InterPro" id="IPR013644">
    <property type="entry name" value="DXP_reductoisomerase_C"/>
</dbReference>
<dbReference type="Gene3D" id="3.40.50.720">
    <property type="entry name" value="NAD(P)-binding Rossmann-like Domain"/>
    <property type="match status" value="1"/>
</dbReference>
<dbReference type="Gene3D" id="1.10.1740.10">
    <property type="match status" value="1"/>
</dbReference>
<dbReference type="PANTHER" id="PTHR30525:SF0">
    <property type="entry name" value="1-DEOXY-D-XYLULOSE 5-PHOSPHATE REDUCTOISOMERASE, CHLOROPLASTIC"/>
    <property type="match status" value="1"/>
</dbReference>
<dbReference type="InterPro" id="IPR003821">
    <property type="entry name" value="DXP_reductoisomerase"/>
</dbReference>
<dbReference type="HOGENOM" id="CLU_035714_4_0_0"/>
<dbReference type="EMBL" id="CP002042">
    <property type="protein sequence ID" value="ADH63836.1"/>
    <property type="molecule type" value="Genomic_DNA"/>
</dbReference>
<feature type="binding site" evidence="9">
    <location>
        <position position="41"/>
    </location>
    <ligand>
        <name>NADPH</name>
        <dbReference type="ChEBI" id="CHEBI:57783"/>
    </ligand>
</feature>
<dbReference type="RefSeq" id="WP_013158389.1">
    <property type="nucleotide sequence ID" value="NC_014212.1"/>
</dbReference>
<evidence type="ECO:0000256" key="2">
    <source>
        <dbReference type="ARBA" id="ARBA00006825"/>
    </source>
</evidence>
<keyword evidence="5 9" id="KW-0560">Oxidoreductase</keyword>
<dbReference type="PANTHER" id="PTHR30525">
    <property type="entry name" value="1-DEOXY-D-XYLULOSE 5-PHOSPHATE REDUCTOISOMERASE"/>
    <property type="match status" value="1"/>
</dbReference>
<dbReference type="HAMAP" id="MF_00183">
    <property type="entry name" value="DXP_reductoisom"/>
    <property type="match status" value="1"/>
</dbReference>
<gene>
    <name evidence="9" type="primary">dxr</name>
    <name evidence="13" type="ordered locus">Mesil_1961</name>
</gene>
<dbReference type="SUPFAM" id="SSF51735">
    <property type="entry name" value="NAD(P)-binding Rossmann-fold domains"/>
    <property type="match status" value="1"/>
</dbReference>
<feature type="binding site" evidence="9">
    <location>
        <position position="143"/>
    </location>
    <ligand>
        <name>Mn(2+)</name>
        <dbReference type="ChEBI" id="CHEBI:29035"/>
    </ligand>
</feature>
<dbReference type="Pfam" id="PF02670">
    <property type="entry name" value="DXP_reductoisom"/>
    <property type="match status" value="1"/>
</dbReference>
<feature type="domain" description="1-deoxy-D-xylulose 5-phosphate reductoisomerase N-terminal" evidence="10">
    <location>
        <begin position="9"/>
        <end position="125"/>
    </location>
</feature>
<keyword evidence="9" id="KW-0460">Magnesium</keyword>
<keyword evidence="7 9" id="KW-0414">Isoprene biosynthesis</keyword>
<dbReference type="UniPathway" id="UPA00056">
    <property type="reaction ID" value="UER00092"/>
</dbReference>
<accession>D7BGM0</accession>
<dbReference type="Proteomes" id="UP000001916">
    <property type="component" value="Chromosome"/>
</dbReference>
<dbReference type="STRING" id="526227.Mesil_1961"/>
<feature type="binding site" evidence="9">
    <location>
        <position position="210"/>
    </location>
    <ligand>
        <name>1-deoxy-D-xylulose 5-phosphate</name>
        <dbReference type="ChEBI" id="CHEBI:57792"/>
    </ligand>
</feature>
<feature type="binding site" evidence="9">
    <location>
        <position position="169"/>
    </location>
    <ligand>
        <name>1-deoxy-D-xylulose 5-phosphate</name>
        <dbReference type="ChEBI" id="CHEBI:57792"/>
    </ligand>
</feature>
<feature type="binding site" evidence="9">
    <location>
        <position position="213"/>
    </location>
    <ligand>
        <name>Mn(2+)</name>
        <dbReference type="ChEBI" id="CHEBI:29035"/>
    </ligand>
</feature>
<keyword evidence="3 9" id="KW-0479">Metal-binding</keyword>
<dbReference type="InterPro" id="IPR036291">
    <property type="entry name" value="NAD(P)-bd_dom_sf"/>
</dbReference>
<evidence type="ECO:0000256" key="5">
    <source>
        <dbReference type="ARBA" id="ARBA00023002"/>
    </source>
</evidence>
<feature type="binding site" evidence="9">
    <location>
        <position position="144"/>
    </location>
    <ligand>
        <name>1-deoxy-D-xylulose 5-phosphate</name>
        <dbReference type="ChEBI" id="CHEBI:57792"/>
    </ligand>
</feature>
<organism evidence="13 14">
    <name type="scientific">Allomeiothermus silvanus (strain ATCC 700542 / DSM 9946 / NBRC 106475 / NCIMB 13440 / VI-R2)</name>
    <name type="common">Thermus silvanus</name>
    <dbReference type="NCBI Taxonomy" id="526227"/>
    <lineage>
        <taxon>Bacteria</taxon>
        <taxon>Thermotogati</taxon>
        <taxon>Deinococcota</taxon>
        <taxon>Deinococci</taxon>
        <taxon>Thermales</taxon>
        <taxon>Thermaceae</taxon>
        <taxon>Allomeiothermus</taxon>
    </lineage>
</organism>
<dbReference type="InterPro" id="IPR026877">
    <property type="entry name" value="DXPR_C"/>
</dbReference>
<protein>
    <recommendedName>
        <fullName evidence="9">1-deoxy-D-xylulose 5-phosphate reductoisomerase</fullName>
        <shortName evidence="9">DXP reductoisomerase</shortName>
        <ecNumber evidence="9">1.1.1.267</ecNumber>
    </recommendedName>
    <alternativeName>
        <fullName evidence="9">1-deoxyxylulose-5-phosphate reductoisomerase</fullName>
    </alternativeName>
    <alternativeName>
        <fullName evidence="9">2-C-methyl-D-erythritol 4-phosphate synthase</fullName>
    </alternativeName>
</protein>
<comment type="pathway">
    <text evidence="1 9">Isoprenoid biosynthesis; isopentenyl diphosphate biosynthesis via DXP pathway; isopentenyl diphosphate from 1-deoxy-D-xylulose 5-phosphate: step 1/6.</text>
</comment>
<feature type="binding site" evidence="9">
    <location>
        <position position="16"/>
    </location>
    <ligand>
        <name>NADPH</name>
        <dbReference type="ChEBI" id="CHEBI:57783"/>
    </ligand>
</feature>
<dbReference type="Pfam" id="PF08436">
    <property type="entry name" value="DXP_redisom_C"/>
    <property type="match status" value="1"/>
</dbReference>
<comment type="function">
    <text evidence="9">Catalyzes the NADPH-dependent rearrangement and reduction of 1-deoxy-D-xylulose-5-phosphate (DXP) to 2-C-methyl-D-erythritol 4-phosphate (MEP).</text>
</comment>
<feature type="binding site" evidence="9">
    <location>
        <position position="145"/>
    </location>
    <ligand>
        <name>1-deoxy-D-xylulose 5-phosphate</name>
        <dbReference type="ChEBI" id="CHEBI:57792"/>
    </ligand>
</feature>
<keyword evidence="6 9" id="KW-0464">Manganese</keyword>
<dbReference type="SUPFAM" id="SSF69055">
    <property type="entry name" value="1-deoxy-D-xylulose-5-phosphate reductoisomerase, C-terminal domain"/>
    <property type="match status" value="1"/>
</dbReference>
<feature type="domain" description="DXP reductoisomerase C-terminal" evidence="12">
    <location>
        <begin position="253"/>
        <end position="366"/>
    </location>
</feature>
<dbReference type="KEGG" id="msv:Mesil_1961"/>
<dbReference type="InterPro" id="IPR036169">
    <property type="entry name" value="DXPR_C_sf"/>
</dbReference>
<keyword evidence="14" id="KW-1185">Reference proteome</keyword>
<keyword evidence="4 9" id="KW-0521">NADP</keyword>
<dbReference type="eggNOG" id="COG0743">
    <property type="taxonomic scope" value="Bacteria"/>
</dbReference>
<evidence type="ECO:0000256" key="7">
    <source>
        <dbReference type="ARBA" id="ARBA00023229"/>
    </source>
</evidence>
<feature type="binding site" evidence="9">
    <location>
        <position position="191"/>
    </location>
    <ligand>
        <name>1-deoxy-D-xylulose 5-phosphate</name>
        <dbReference type="ChEBI" id="CHEBI:57792"/>
    </ligand>
</feature>
<evidence type="ECO:0000256" key="4">
    <source>
        <dbReference type="ARBA" id="ARBA00022857"/>
    </source>
</evidence>
<dbReference type="PIRSF" id="PIRSF006205">
    <property type="entry name" value="Dxp_reductismrs"/>
    <property type="match status" value="1"/>
</dbReference>
<dbReference type="GO" id="GO:0070402">
    <property type="term" value="F:NADPH binding"/>
    <property type="evidence" value="ECO:0007669"/>
    <property type="project" value="InterPro"/>
</dbReference>
<evidence type="ECO:0000256" key="1">
    <source>
        <dbReference type="ARBA" id="ARBA00005094"/>
    </source>
</evidence>
<dbReference type="OrthoDB" id="9806546at2"/>
<evidence type="ECO:0000256" key="8">
    <source>
        <dbReference type="ARBA" id="ARBA00048543"/>
    </source>
</evidence>
<evidence type="ECO:0000313" key="13">
    <source>
        <dbReference type="EMBL" id="ADH63836.1"/>
    </source>
</evidence>
<reference evidence="13 14" key="1">
    <citation type="journal article" date="2010" name="Stand. Genomic Sci.">
        <title>Complete genome sequence of Meiothermus silvanus type strain (VI-R2).</title>
        <authorList>
            <person name="Sikorski J."/>
            <person name="Tindall B.J."/>
            <person name="Lowry S."/>
            <person name="Lucas S."/>
            <person name="Nolan M."/>
            <person name="Copeland A."/>
            <person name="Glavina Del Rio T."/>
            <person name="Tice H."/>
            <person name="Cheng J.F."/>
            <person name="Han C."/>
            <person name="Pitluck S."/>
            <person name="Liolios K."/>
            <person name="Ivanova N."/>
            <person name="Mavromatis K."/>
            <person name="Mikhailova N."/>
            <person name="Pati A."/>
            <person name="Goodwin L."/>
            <person name="Chen A."/>
            <person name="Palaniappan K."/>
            <person name="Land M."/>
            <person name="Hauser L."/>
            <person name="Chang Y.J."/>
            <person name="Jeffries C.D."/>
            <person name="Rohde M."/>
            <person name="Goker M."/>
            <person name="Woyke T."/>
            <person name="Bristow J."/>
            <person name="Eisen J.A."/>
            <person name="Markowitz V."/>
            <person name="Hugenholtz P."/>
            <person name="Kyrpides N.C."/>
            <person name="Klenk H.P."/>
            <person name="Lapidus A."/>
        </authorList>
    </citation>
    <scope>NUCLEOTIDE SEQUENCE [LARGE SCALE GENOMIC DNA]</scope>
    <source>
        <strain evidence="14">ATCC 700542 / DSM 9946 / VI-R2</strain>
    </source>
</reference>
<feature type="binding site" evidence="9">
    <location>
        <position position="209"/>
    </location>
    <ligand>
        <name>1-deoxy-D-xylulose 5-phosphate</name>
        <dbReference type="ChEBI" id="CHEBI:57792"/>
    </ligand>
</feature>